<name>A0A4C1U2P0_EUMVA</name>
<sequence>MVLQIRHRRRTRRDDAADSAHGQPGERDARRRADAPPGSKSAREHGNRIKPLAHEQTASLCRLVTARVGDDVSDAARPAARRQILRHHYDRIELD</sequence>
<evidence type="ECO:0000256" key="1">
    <source>
        <dbReference type="SAM" id="MobiDB-lite"/>
    </source>
</evidence>
<accession>A0A4C1U2P0</accession>
<comment type="caution">
    <text evidence="2">The sequence shown here is derived from an EMBL/GenBank/DDBJ whole genome shotgun (WGS) entry which is preliminary data.</text>
</comment>
<protein>
    <submittedName>
        <fullName evidence="2">Uncharacterized protein</fullName>
    </submittedName>
</protein>
<feature type="compositionally biased region" description="Basic and acidic residues" evidence="1">
    <location>
        <begin position="12"/>
        <end position="34"/>
    </location>
</feature>
<evidence type="ECO:0000313" key="3">
    <source>
        <dbReference type="Proteomes" id="UP000299102"/>
    </source>
</evidence>
<dbReference type="Proteomes" id="UP000299102">
    <property type="component" value="Unassembled WGS sequence"/>
</dbReference>
<feature type="compositionally biased region" description="Basic residues" evidence="1">
    <location>
        <begin position="1"/>
        <end position="11"/>
    </location>
</feature>
<gene>
    <name evidence="2" type="ORF">EVAR_14656_1</name>
</gene>
<feature type="region of interest" description="Disordered" evidence="1">
    <location>
        <begin position="1"/>
        <end position="54"/>
    </location>
</feature>
<proteinExistence type="predicted"/>
<keyword evidence="3" id="KW-1185">Reference proteome</keyword>
<dbReference type="AlphaFoldDB" id="A0A4C1U2P0"/>
<reference evidence="2 3" key="1">
    <citation type="journal article" date="2019" name="Commun. Biol.">
        <title>The bagworm genome reveals a unique fibroin gene that provides high tensile strength.</title>
        <authorList>
            <person name="Kono N."/>
            <person name="Nakamura H."/>
            <person name="Ohtoshi R."/>
            <person name="Tomita M."/>
            <person name="Numata K."/>
            <person name="Arakawa K."/>
        </authorList>
    </citation>
    <scope>NUCLEOTIDE SEQUENCE [LARGE SCALE GENOMIC DNA]</scope>
</reference>
<dbReference type="EMBL" id="BGZK01000118">
    <property type="protein sequence ID" value="GBP20407.1"/>
    <property type="molecule type" value="Genomic_DNA"/>
</dbReference>
<organism evidence="2 3">
    <name type="scientific">Eumeta variegata</name>
    <name type="common">Bagworm moth</name>
    <name type="synonym">Eumeta japonica</name>
    <dbReference type="NCBI Taxonomy" id="151549"/>
    <lineage>
        <taxon>Eukaryota</taxon>
        <taxon>Metazoa</taxon>
        <taxon>Ecdysozoa</taxon>
        <taxon>Arthropoda</taxon>
        <taxon>Hexapoda</taxon>
        <taxon>Insecta</taxon>
        <taxon>Pterygota</taxon>
        <taxon>Neoptera</taxon>
        <taxon>Endopterygota</taxon>
        <taxon>Lepidoptera</taxon>
        <taxon>Glossata</taxon>
        <taxon>Ditrysia</taxon>
        <taxon>Tineoidea</taxon>
        <taxon>Psychidae</taxon>
        <taxon>Oiketicinae</taxon>
        <taxon>Eumeta</taxon>
    </lineage>
</organism>
<evidence type="ECO:0000313" key="2">
    <source>
        <dbReference type="EMBL" id="GBP20407.1"/>
    </source>
</evidence>